<dbReference type="Proteomes" id="UP000244168">
    <property type="component" value="Unassembled WGS sequence"/>
</dbReference>
<keyword evidence="1" id="KW-0472">Membrane</keyword>
<comment type="caution">
    <text evidence="2">The sequence shown here is derived from an EMBL/GenBank/DDBJ whole genome shotgun (WGS) entry which is preliminary data.</text>
</comment>
<keyword evidence="3" id="KW-1185">Reference proteome</keyword>
<name>A0A2T5JH03_9SPHI</name>
<accession>A0A2T5JH03</accession>
<keyword evidence="1" id="KW-1133">Transmembrane helix</keyword>
<dbReference type="AlphaFoldDB" id="A0A2T5JH03"/>
<keyword evidence="1" id="KW-0812">Transmembrane</keyword>
<evidence type="ECO:0000256" key="1">
    <source>
        <dbReference type="SAM" id="Phobius"/>
    </source>
</evidence>
<proteinExistence type="predicted"/>
<organism evidence="2 3">
    <name type="scientific">Mucilaginibacter yixingensis</name>
    <dbReference type="NCBI Taxonomy" id="1295612"/>
    <lineage>
        <taxon>Bacteria</taxon>
        <taxon>Pseudomonadati</taxon>
        <taxon>Bacteroidota</taxon>
        <taxon>Sphingobacteriia</taxon>
        <taxon>Sphingobacteriales</taxon>
        <taxon>Sphingobacteriaceae</taxon>
        <taxon>Mucilaginibacter</taxon>
    </lineage>
</organism>
<dbReference type="EMBL" id="QAOQ01000001">
    <property type="protein sequence ID" value="PTR01646.1"/>
    <property type="molecule type" value="Genomic_DNA"/>
</dbReference>
<reference evidence="2 3" key="1">
    <citation type="submission" date="2018-04" db="EMBL/GenBank/DDBJ databases">
        <title>Genomic Encyclopedia of Archaeal and Bacterial Type Strains, Phase II (KMG-II): from individual species to whole genera.</title>
        <authorList>
            <person name="Goeker M."/>
        </authorList>
    </citation>
    <scope>NUCLEOTIDE SEQUENCE [LARGE SCALE GENOMIC DNA]</scope>
    <source>
        <strain evidence="2 3">DSM 26809</strain>
    </source>
</reference>
<sequence length="64" mass="7415">MSRKFFYLYLVAGLLALITPFVHMAMPNAEPLGGWNVLGYFLLSGLMLYLAYKTYHENKDHELM</sequence>
<evidence type="ECO:0000313" key="2">
    <source>
        <dbReference type="EMBL" id="PTR01646.1"/>
    </source>
</evidence>
<dbReference type="OrthoDB" id="799491at2"/>
<dbReference type="RefSeq" id="WP_107827018.1">
    <property type="nucleotide sequence ID" value="NZ_CP160205.1"/>
</dbReference>
<evidence type="ECO:0000313" key="3">
    <source>
        <dbReference type="Proteomes" id="UP000244168"/>
    </source>
</evidence>
<protein>
    <submittedName>
        <fullName evidence="2">Uncharacterized protein</fullName>
    </submittedName>
</protein>
<gene>
    <name evidence="2" type="ORF">C8P68_101883</name>
</gene>
<feature type="transmembrane region" description="Helical" evidence="1">
    <location>
        <begin position="7"/>
        <end position="26"/>
    </location>
</feature>
<feature type="transmembrane region" description="Helical" evidence="1">
    <location>
        <begin position="32"/>
        <end position="52"/>
    </location>
</feature>